<sequence>MCGDALVRPLNVAATGRQPRSGIRVIADPRSCERLEIQEARRRRCSSTLPARVSPSRVARGTIYFDLGGFSRARRFLTEKFSYTLAGEPRLALHEEPRPLWPRCRCARGYSGRARRFPRSSARPSGIRQVGDMLDLSHDDRIWSLDHDVIGQARPFCVILLLMYLPSRSAILASANRHLTTI</sequence>
<reference evidence="1 2" key="1">
    <citation type="submission" date="2020-08" db="EMBL/GenBank/DDBJ databases">
        <title>Genomic Encyclopedia of Type Strains, Phase IV (KMG-V): Genome sequencing to study the core and pangenomes of soil and plant-associated prokaryotes.</title>
        <authorList>
            <person name="Whitman W."/>
        </authorList>
    </citation>
    <scope>NUCLEOTIDE SEQUENCE [LARGE SCALE GENOMIC DNA]</scope>
    <source>
        <strain evidence="1 2">SEMIA 402</strain>
    </source>
</reference>
<gene>
    <name evidence="1" type="ORF">GGE12_001877</name>
</gene>
<accession>A0A7W6RKI1</accession>
<evidence type="ECO:0000313" key="2">
    <source>
        <dbReference type="Proteomes" id="UP000533641"/>
    </source>
</evidence>
<dbReference type="EMBL" id="JACIGM010000003">
    <property type="protein sequence ID" value="MBB4274122.1"/>
    <property type="molecule type" value="Genomic_DNA"/>
</dbReference>
<evidence type="ECO:0000313" key="1">
    <source>
        <dbReference type="EMBL" id="MBB4274122.1"/>
    </source>
</evidence>
<dbReference type="AlphaFoldDB" id="A0A7W6RKI1"/>
<protein>
    <submittedName>
        <fullName evidence="1">Uncharacterized protein</fullName>
    </submittedName>
</protein>
<name>A0A7W6RKI1_9HYPH</name>
<organism evidence="1 2">
    <name type="scientific">Rhizobium mongolense</name>
    <dbReference type="NCBI Taxonomy" id="57676"/>
    <lineage>
        <taxon>Bacteria</taxon>
        <taxon>Pseudomonadati</taxon>
        <taxon>Pseudomonadota</taxon>
        <taxon>Alphaproteobacteria</taxon>
        <taxon>Hyphomicrobiales</taxon>
        <taxon>Rhizobiaceae</taxon>
        <taxon>Rhizobium/Agrobacterium group</taxon>
        <taxon>Rhizobium</taxon>
    </lineage>
</organism>
<dbReference type="Proteomes" id="UP000533641">
    <property type="component" value="Unassembled WGS sequence"/>
</dbReference>
<proteinExistence type="predicted"/>
<comment type="caution">
    <text evidence="1">The sequence shown here is derived from an EMBL/GenBank/DDBJ whole genome shotgun (WGS) entry which is preliminary data.</text>
</comment>